<sequence length="794" mass="87948">MPLSAPEFQSYVERLSLSAAAISYIADTRSSEPARSVRSVGYHNTVWRYPSAKMGFSVALESTEEHTCAAQLEYDASVIEYWDQPPAVSLDVLDFHGRRRKANYVADFLTLKESSVEVVQVKTASECERLASSNPNRWTWDGAKAADLAADAHFQEIGLVHRVVSDGCSRRIFAENCLLLLRLRQASTRSIDARQLAKACSTLRQRKVFTLGQLMRAVNTSSANEVVRLIDLGALFTDLNRCRLSVPDECLVSFEPDIVTSHLHRLDMLGTAAEHLFQLTQAEAIEVHGRLLVIRGLVPAMKSDRTTRRWRARFLQAGGDPSALRPRHRSKGNRTPRQTPEEFAVMDRAISTYFLSADALSVQAAYSQYLLDHQLSIAEGKLLGNSVAASKETFRLRCKRLPKEIAEGARSGTRAAAASAPPVDPALTHLSPARAFERAHTDHYQCDLHVVVIDTKPPITSKPWITALRDHATGQVLATSLSFSSPSNHSVLGVLRDCARRWGRLPESIVVDNGAEFNSVYFETTLASLGVSKQSRPPGEPRSGGQIEGWFRSLKSYLSQQPGNTTNDARGRSATAKFKGQSQTSWTLATAYQTMDEFIFSIYNNNISDGCLHSRSHASESLLTAFPESGVPTPFTRELLARTAIPLRRPLRLDRARGIRHCARWYRHPKLFESRSGPGPFEAYVEPWDANTLYVLIDGQRIPCRHGSQHAIDLTTDFTPALDSIRFLGSTRGRALLAKAASIETAKLTRRFAEADKARQRAISVSKAQKPAAPRKRLPARRALILPYGPGDAS</sequence>
<feature type="region of interest" description="Disordered" evidence="1">
    <location>
        <begin position="320"/>
        <end position="339"/>
    </location>
</feature>
<dbReference type="GO" id="GO:0003676">
    <property type="term" value="F:nucleic acid binding"/>
    <property type="evidence" value="ECO:0007669"/>
    <property type="project" value="InterPro"/>
</dbReference>
<name>A0A2J0T674_STEMA</name>
<dbReference type="InterPro" id="IPR012337">
    <property type="entry name" value="RNaseH-like_sf"/>
</dbReference>
<dbReference type="Proteomes" id="UP000822271">
    <property type="component" value="Unassembled WGS sequence"/>
</dbReference>
<dbReference type="OrthoDB" id="5937921at2"/>
<dbReference type="AlphaFoldDB" id="A0A2J0T674"/>
<accession>A0A2J0T674</accession>
<protein>
    <submittedName>
        <fullName evidence="3">Transposase</fullName>
    </submittedName>
</protein>
<reference evidence="3" key="1">
    <citation type="submission" date="2018-09" db="EMBL/GenBank/DDBJ databases">
        <authorList>
            <person name="Groschel M."/>
            <person name="Kohl T."/>
            <person name="Conchillo-Sole O."/>
            <person name="Mamat U."/>
            <person name="Yero D."/>
            <person name="Niemann S."/>
            <person name="Daura X."/>
            <person name="Gibert I."/>
        </authorList>
    </citation>
    <scope>NUCLEOTIDE SEQUENCE</scope>
    <source>
        <strain evidence="3">OG156</strain>
    </source>
</reference>
<dbReference type="RefSeq" id="WP_080355017.1">
    <property type="nucleotide sequence ID" value="NZ_CP154630.1"/>
</dbReference>
<dbReference type="GO" id="GO:0015074">
    <property type="term" value="P:DNA integration"/>
    <property type="evidence" value="ECO:0007669"/>
    <property type="project" value="InterPro"/>
</dbReference>
<proteinExistence type="predicted"/>
<feature type="compositionally biased region" description="Basic residues" evidence="1">
    <location>
        <begin position="325"/>
        <end position="334"/>
    </location>
</feature>
<dbReference type="InterPro" id="IPR036397">
    <property type="entry name" value="RNaseH_sf"/>
</dbReference>
<reference evidence="3" key="2">
    <citation type="journal article" date="2020" name="Front. Microbiol.">
        <title>Genetic Variants of the DSF Quorum Sensing System in Stenotrophomonas maltophilia Influence Virulence and Resistance Phenotypes Among Genotypically Diverse Clinical Isolates.</title>
        <authorList>
            <person name="Yero D."/>
            <person name="Huedo P."/>
            <person name="Conchillo-Sole O."/>
            <person name="Martinez-Servat S."/>
            <person name="Mamat U."/>
            <person name="Coves X."/>
            <person name="Llanas F."/>
            <person name="Roca I."/>
            <person name="Vila J."/>
            <person name="Schaible U.E."/>
            <person name="Daura X."/>
            <person name="Gibert I."/>
        </authorList>
    </citation>
    <scope>NUCLEOTIDE SEQUENCE</scope>
    <source>
        <strain evidence="3">OG156</strain>
    </source>
</reference>
<dbReference type="PROSITE" id="PS50994">
    <property type="entry name" value="INTEGRASE"/>
    <property type="match status" value="1"/>
</dbReference>
<organism evidence="3 4">
    <name type="scientific">Stenotrophomonas maltophilia</name>
    <name type="common">Pseudomonas maltophilia</name>
    <name type="synonym">Xanthomonas maltophilia</name>
    <dbReference type="NCBI Taxonomy" id="40324"/>
    <lineage>
        <taxon>Bacteria</taxon>
        <taxon>Pseudomonadati</taxon>
        <taxon>Pseudomonadota</taxon>
        <taxon>Gammaproteobacteria</taxon>
        <taxon>Lysobacterales</taxon>
        <taxon>Lysobacteraceae</taxon>
        <taxon>Stenotrophomonas</taxon>
        <taxon>Stenotrophomonas maltophilia group</taxon>
    </lineage>
</organism>
<dbReference type="EMBL" id="RAUE01000015">
    <property type="protein sequence ID" value="MBA0311304.1"/>
    <property type="molecule type" value="Genomic_DNA"/>
</dbReference>
<comment type="caution">
    <text evidence="3">The sequence shown here is derived from an EMBL/GenBank/DDBJ whole genome shotgun (WGS) entry which is preliminary data.</text>
</comment>
<evidence type="ECO:0000256" key="1">
    <source>
        <dbReference type="SAM" id="MobiDB-lite"/>
    </source>
</evidence>
<evidence type="ECO:0000313" key="3">
    <source>
        <dbReference type="EMBL" id="MBA0311304.1"/>
    </source>
</evidence>
<dbReference type="InterPro" id="IPR001584">
    <property type="entry name" value="Integrase_cat-core"/>
</dbReference>
<feature type="domain" description="Integrase catalytic" evidence="2">
    <location>
        <begin position="428"/>
        <end position="628"/>
    </location>
</feature>
<gene>
    <name evidence="3" type="ORF">D7Y33_09840</name>
</gene>
<dbReference type="Gene3D" id="3.30.420.10">
    <property type="entry name" value="Ribonuclease H-like superfamily/Ribonuclease H"/>
    <property type="match status" value="1"/>
</dbReference>
<evidence type="ECO:0000313" key="4">
    <source>
        <dbReference type="Proteomes" id="UP000822271"/>
    </source>
</evidence>
<evidence type="ECO:0000259" key="2">
    <source>
        <dbReference type="PROSITE" id="PS50994"/>
    </source>
</evidence>
<dbReference type="SUPFAM" id="SSF53098">
    <property type="entry name" value="Ribonuclease H-like"/>
    <property type="match status" value="1"/>
</dbReference>